<gene>
    <name evidence="2" type="ORF">THTE_4454</name>
</gene>
<dbReference type="KEGG" id="ttf:THTE_4454"/>
<accession>A0A286RM54</accession>
<evidence type="ECO:0000256" key="1">
    <source>
        <dbReference type="SAM" id="MobiDB-lite"/>
    </source>
</evidence>
<reference evidence="2 3" key="1">
    <citation type="journal article" name="Front. Microbiol.">
        <title>Sugar Metabolism of the First Thermophilic Planctomycete Thermogutta terrifontis: Comparative Genomic and Transcriptomic Approaches.</title>
        <authorList>
            <person name="Elcheninov A.G."/>
            <person name="Menzel P."/>
            <person name="Gudbergsdottir S.R."/>
            <person name="Slesarev A.I."/>
            <person name="Kadnikov V.V."/>
            <person name="Krogh A."/>
            <person name="Bonch-Osmolovskaya E.A."/>
            <person name="Peng X."/>
            <person name="Kublanov I.V."/>
        </authorList>
    </citation>
    <scope>NUCLEOTIDE SEQUENCE [LARGE SCALE GENOMIC DNA]</scope>
    <source>
        <strain evidence="2 3">R1</strain>
    </source>
</reference>
<name>A0A286RM54_9BACT</name>
<dbReference type="Proteomes" id="UP000215086">
    <property type="component" value="Chromosome"/>
</dbReference>
<dbReference type="EMBL" id="CP018477">
    <property type="protein sequence ID" value="ASV77055.1"/>
    <property type="molecule type" value="Genomic_DNA"/>
</dbReference>
<proteinExistence type="predicted"/>
<keyword evidence="3" id="KW-1185">Reference proteome</keyword>
<protein>
    <submittedName>
        <fullName evidence="2">Uncharacterized protein</fullName>
    </submittedName>
</protein>
<evidence type="ECO:0000313" key="3">
    <source>
        <dbReference type="Proteomes" id="UP000215086"/>
    </source>
</evidence>
<organism evidence="2 3">
    <name type="scientific">Thermogutta terrifontis</name>
    <dbReference type="NCBI Taxonomy" id="1331910"/>
    <lineage>
        <taxon>Bacteria</taxon>
        <taxon>Pseudomonadati</taxon>
        <taxon>Planctomycetota</taxon>
        <taxon>Planctomycetia</taxon>
        <taxon>Pirellulales</taxon>
        <taxon>Thermoguttaceae</taxon>
        <taxon>Thermogutta</taxon>
    </lineage>
</organism>
<feature type="region of interest" description="Disordered" evidence="1">
    <location>
        <begin position="29"/>
        <end position="53"/>
    </location>
</feature>
<dbReference type="AlphaFoldDB" id="A0A286RM54"/>
<evidence type="ECO:0000313" key="2">
    <source>
        <dbReference type="EMBL" id="ASV77055.1"/>
    </source>
</evidence>
<sequence length="53" mass="5859">MNCPYHQRLTNHFTGTTAVPPQDAFALAPHGNSMDDCSPNIPKNWKGRPIGRP</sequence>